<evidence type="ECO:0000256" key="3">
    <source>
        <dbReference type="ARBA" id="ARBA00021717"/>
    </source>
</evidence>
<evidence type="ECO:0000256" key="9">
    <source>
        <dbReference type="NCBIfam" id="TIGR01400"/>
    </source>
</evidence>
<dbReference type="GO" id="GO:0006605">
    <property type="term" value="P:protein targeting"/>
    <property type="evidence" value="ECO:0007669"/>
    <property type="project" value="UniProtKB-UniRule"/>
</dbReference>
<dbReference type="PANTHER" id="PTHR30065:SF8">
    <property type="entry name" value="FLAGELLAR BIOSYNTHETIC PROTEIN FLIR"/>
    <property type="match status" value="1"/>
</dbReference>
<dbReference type="InterPro" id="IPR006303">
    <property type="entry name" value="FliR"/>
</dbReference>
<protein>
    <recommendedName>
        <fullName evidence="3 9">Flagellar biosynthetic protein FliR</fullName>
    </recommendedName>
</protein>
<feature type="transmembrane region" description="Helical" evidence="10">
    <location>
        <begin position="213"/>
        <end position="233"/>
    </location>
</feature>
<evidence type="ECO:0000256" key="2">
    <source>
        <dbReference type="ARBA" id="ARBA00009772"/>
    </source>
</evidence>
<keyword evidence="11" id="KW-0966">Cell projection</keyword>
<dbReference type="OrthoDB" id="9797790at2"/>
<evidence type="ECO:0000256" key="10">
    <source>
        <dbReference type="RuleBase" id="RU362071"/>
    </source>
</evidence>
<dbReference type="AlphaFoldDB" id="A0A3R8Q260"/>
<dbReference type="PRINTS" id="PR00953">
    <property type="entry name" value="TYPE3IMRPROT"/>
</dbReference>
<evidence type="ECO:0000256" key="1">
    <source>
        <dbReference type="ARBA" id="ARBA00002578"/>
    </source>
</evidence>
<evidence type="ECO:0000256" key="4">
    <source>
        <dbReference type="ARBA" id="ARBA00022475"/>
    </source>
</evidence>
<dbReference type="NCBIfam" id="TIGR01400">
    <property type="entry name" value="fliR"/>
    <property type="match status" value="1"/>
</dbReference>
<feature type="transmembrane region" description="Helical" evidence="10">
    <location>
        <begin position="188"/>
        <end position="206"/>
    </location>
</feature>
<dbReference type="EMBL" id="RWJI01000001">
    <property type="protein sequence ID" value="RRQ51520.1"/>
    <property type="molecule type" value="Genomic_DNA"/>
</dbReference>
<reference evidence="11 12" key="1">
    <citation type="submission" date="2018-12" db="EMBL/GenBank/DDBJ databases">
        <authorList>
            <person name="Kim S.-J."/>
            <person name="Jung G.-Y."/>
        </authorList>
    </citation>
    <scope>NUCLEOTIDE SEQUENCE [LARGE SCALE GENOMIC DNA]</scope>
    <source>
        <strain evidence="11 12">03SU3-P</strain>
    </source>
</reference>
<proteinExistence type="inferred from homology"/>
<dbReference type="Pfam" id="PF01311">
    <property type="entry name" value="Bac_export_1"/>
    <property type="match status" value="1"/>
</dbReference>
<sequence length="261" mass="26428">MIPAGLQNVEGQLLVWMVAMIRPGAAFVAAPMFGAQAVPVQLRLVLALAIGIPSASMANMTLPAAGIVSVPGFFMIAAEVMAGLAMGFVIQIAFAASLVAGEAISNAMGLGFASMADPATGQSSPAVGQFLSMVAMFLFLAADGHLALIATIAESYRALPPGQAWLSFSAIGSVVEFGRLAFSAGLSIALPVGFALVLVQLIMAMIARSAPTLNLFAVGMPAALLAGILLLGISMPVMADMLSNALRLGLEQAQILGGGRG</sequence>
<gene>
    <name evidence="11" type="primary">fliR</name>
    <name evidence="11" type="ORF">D7D48_01060</name>
</gene>
<dbReference type="GO" id="GO:0005886">
    <property type="term" value="C:plasma membrane"/>
    <property type="evidence" value="ECO:0007669"/>
    <property type="project" value="UniProtKB-SubCell"/>
</dbReference>
<keyword evidence="11" id="KW-0969">Cilium</keyword>
<keyword evidence="11" id="KW-0282">Flagellum</keyword>
<feature type="transmembrane region" description="Helical" evidence="10">
    <location>
        <begin position="92"/>
        <end position="113"/>
    </location>
</feature>
<comment type="similarity">
    <text evidence="2 10">Belongs to the FliR/MopE/SpaR family.</text>
</comment>
<feature type="transmembrane region" description="Helical" evidence="10">
    <location>
        <begin position="64"/>
        <end position="85"/>
    </location>
</feature>
<name>A0A3R8Q260_9SPHN</name>
<dbReference type="RefSeq" id="WP_125229534.1">
    <property type="nucleotide sequence ID" value="NZ_RWJI01000001.1"/>
</dbReference>
<evidence type="ECO:0000256" key="8">
    <source>
        <dbReference type="ARBA" id="ARBA00023143"/>
    </source>
</evidence>
<comment type="caution">
    <text evidence="11">The sequence shown here is derived from an EMBL/GenBank/DDBJ whole genome shotgun (WGS) entry which is preliminary data.</text>
</comment>
<keyword evidence="4 10" id="KW-1003">Cell membrane</keyword>
<keyword evidence="6 10" id="KW-1133">Transmembrane helix</keyword>
<organism evidence="11 12">
    <name type="scientific">Sphingorhabdus wooponensis</name>
    <dbReference type="NCBI Taxonomy" id="940136"/>
    <lineage>
        <taxon>Bacteria</taxon>
        <taxon>Pseudomonadati</taxon>
        <taxon>Pseudomonadota</taxon>
        <taxon>Alphaproteobacteria</taxon>
        <taxon>Sphingomonadales</taxon>
        <taxon>Sphingomonadaceae</taxon>
        <taxon>Sphingorhabdus</taxon>
    </lineage>
</organism>
<feature type="transmembrane region" description="Helical" evidence="10">
    <location>
        <begin position="13"/>
        <end position="33"/>
    </location>
</feature>
<keyword evidence="8 10" id="KW-0975">Bacterial flagellum</keyword>
<dbReference type="PANTHER" id="PTHR30065">
    <property type="entry name" value="FLAGELLAR BIOSYNTHETIC PROTEIN FLIR"/>
    <property type="match status" value="1"/>
</dbReference>
<evidence type="ECO:0000313" key="12">
    <source>
        <dbReference type="Proteomes" id="UP000268553"/>
    </source>
</evidence>
<feature type="transmembrane region" description="Helical" evidence="10">
    <location>
        <begin position="133"/>
        <end position="152"/>
    </location>
</feature>
<dbReference type="InterPro" id="IPR002010">
    <property type="entry name" value="T3SS_IM_R"/>
</dbReference>
<evidence type="ECO:0000256" key="6">
    <source>
        <dbReference type="ARBA" id="ARBA00022989"/>
    </source>
</evidence>
<keyword evidence="5 10" id="KW-0812">Transmembrane</keyword>
<evidence type="ECO:0000256" key="5">
    <source>
        <dbReference type="ARBA" id="ARBA00022692"/>
    </source>
</evidence>
<dbReference type="Proteomes" id="UP000268553">
    <property type="component" value="Unassembled WGS sequence"/>
</dbReference>
<accession>A0A3R8Q260</accession>
<dbReference type="GO" id="GO:0009425">
    <property type="term" value="C:bacterial-type flagellum basal body"/>
    <property type="evidence" value="ECO:0007669"/>
    <property type="project" value="UniProtKB-SubCell"/>
</dbReference>
<comment type="function">
    <text evidence="1 10">Role in flagellar biosynthesis.</text>
</comment>
<keyword evidence="7 10" id="KW-0472">Membrane</keyword>
<comment type="subcellular location">
    <subcellularLocation>
        <location evidence="10">Cell membrane</location>
        <topology evidence="10">Multi-pass membrane protein</topology>
    </subcellularLocation>
    <subcellularLocation>
        <location evidence="10">Bacterial flagellum basal body</location>
    </subcellularLocation>
</comment>
<evidence type="ECO:0000256" key="7">
    <source>
        <dbReference type="ARBA" id="ARBA00023136"/>
    </source>
</evidence>
<evidence type="ECO:0000313" key="11">
    <source>
        <dbReference type="EMBL" id="RRQ51520.1"/>
    </source>
</evidence>
<dbReference type="GO" id="GO:0044780">
    <property type="term" value="P:bacterial-type flagellum assembly"/>
    <property type="evidence" value="ECO:0007669"/>
    <property type="project" value="UniProtKB-UniRule"/>
</dbReference>
<keyword evidence="12" id="KW-1185">Reference proteome</keyword>